<name>A0AAV3S4Z6_9EURY</name>
<evidence type="ECO:0000313" key="2">
    <source>
        <dbReference type="Proteomes" id="UP001500837"/>
    </source>
</evidence>
<dbReference type="Proteomes" id="UP001500837">
    <property type="component" value="Unassembled WGS sequence"/>
</dbReference>
<dbReference type="RefSeq" id="WP_211313370.1">
    <property type="nucleotide sequence ID" value="NZ_BAAABL010000037.1"/>
</dbReference>
<proteinExistence type="predicted"/>
<comment type="caution">
    <text evidence="1">The sequence shown here is derived from an EMBL/GenBank/DDBJ whole genome shotgun (WGS) entry which is preliminary data.</text>
</comment>
<evidence type="ECO:0008006" key="3">
    <source>
        <dbReference type="Google" id="ProtNLM"/>
    </source>
</evidence>
<dbReference type="EMBL" id="BAAABL010000037">
    <property type="protein sequence ID" value="GAA0296823.1"/>
    <property type="molecule type" value="Genomic_DNA"/>
</dbReference>
<evidence type="ECO:0000313" key="1">
    <source>
        <dbReference type="EMBL" id="GAA0296823.1"/>
    </source>
</evidence>
<gene>
    <name evidence="1" type="ORF">GCM10009066_09030</name>
</gene>
<dbReference type="AlphaFoldDB" id="A0AAV3S4Z6"/>
<organism evidence="1 2">
    <name type="scientific">Halarchaeum salinum</name>
    <dbReference type="NCBI Taxonomy" id="489912"/>
    <lineage>
        <taxon>Archaea</taxon>
        <taxon>Methanobacteriati</taxon>
        <taxon>Methanobacteriota</taxon>
        <taxon>Stenosarchaea group</taxon>
        <taxon>Halobacteria</taxon>
        <taxon>Halobacteriales</taxon>
        <taxon>Halobacteriaceae</taxon>
    </lineage>
</organism>
<protein>
    <recommendedName>
        <fullName evidence="3">PIN domain-containing protein</fullName>
    </recommendedName>
</protein>
<dbReference type="InterPro" id="IPR029060">
    <property type="entry name" value="PIN-like_dom_sf"/>
</dbReference>
<keyword evidence="2" id="KW-1185">Reference proteome</keyword>
<dbReference type="SUPFAM" id="SSF88723">
    <property type="entry name" value="PIN domain-like"/>
    <property type="match status" value="1"/>
</dbReference>
<reference evidence="1 2" key="1">
    <citation type="journal article" date="2019" name="Int. J. Syst. Evol. Microbiol.">
        <title>The Global Catalogue of Microorganisms (GCM) 10K type strain sequencing project: providing services to taxonomists for standard genome sequencing and annotation.</title>
        <authorList>
            <consortium name="The Broad Institute Genomics Platform"/>
            <consortium name="The Broad Institute Genome Sequencing Center for Infectious Disease"/>
            <person name="Wu L."/>
            <person name="Ma J."/>
        </authorList>
    </citation>
    <scope>NUCLEOTIDE SEQUENCE [LARGE SCALE GENOMIC DNA]</scope>
    <source>
        <strain evidence="1 2">JCM 16330</strain>
    </source>
</reference>
<sequence length="156" mass="17102">MDVYDSNIWVLGLTGEVAAAETLVAEAASADRFVSVTPYIYSEVYEAFKREFKGEKAMAHVTDFSTLIAHSETVDAPSQSAISAVELSEVRNRDENILLSGVLGCQIKDVPIIVAAFQRYKDSGDDVTIYTADKDFADTDLQALDISALSLEYVEY</sequence>
<accession>A0AAV3S4Z6</accession>